<accession>A0A917EA26</accession>
<dbReference type="RefSeq" id="WP_188763384.1">
    <property type="nucleotide sequence ID" value="NZ_BMJM01000010.1"/>
</dbReference>
<reference evidence="1" key="1">
    <citation type="journal article" date="2014" name="Int. J. Syst. Evol. Microbiol.">
        <title>Complete genome sequence of Corynebacterium casei LMG S-19264T (=DSM 44701T), isolated from a smear-ripened cheese.</title>
        <authorList>
            <consortium name="US DOE Joint Genome Institute (JGI-PGF)"/>
            <person name="Walter F."/>
            <person name="Albersmeier A."/>
            <person name="Kalinowski J."/>
            <person name="Ruckert C."/>
        </authorList>
    </citation>
    <scope>NUCLEOTIDE SEQUENCE</scope>
    <source>
        <strain evidence="1">CGMCC 1.15519</strain>
    </source>
</reference>
<sequence length="100" mass="10758">MIALLILAAAANVTIPRVDQGNILSWQVAGTRTIYLEDRAHNWYRADTRGPCVILNLGKQLGFRTGPGGRLDASSQLITRAGRCPIKTLTAVPGPPPKPK</sequence>
<reference evidence="1" key="2">
    <citation type="submission" date="2020-09" db="EMBL/GenBank/DDBJ databases">
        <authorList>
            <person name="Sun Q."/>
            <person name="Zhou Y."/>
        </authorList>
    </citation>
    <scope>NUCLEOTIDE SEQUENCE</scope>
    <source>
        <strain evidence="1">CGMCC 1.15519</strain>
    </source>
</reference>
<protein>
    <submittedName>
        <fullName evidence="1">Uncharacterized protein</fullName>
    </submittedName>
</protein>
<proteinExistence type="predicted"/>
<evidence type="ECO:0000313" key="2">
    <source>
        <dbReference type="Proteomes" id="UP000635071"/>
    </source>
</evidence>
<organism evidence="1 2">
    <name type="scientific">Sandarakinorhabdus glacialis</name>
    <dbReference type="NCBI Taxonomy" id="1614636"/>
    <lineage>
        <taxon>Bacteria</taxon>
        <taxon>Pseudomonadati</taxon>
        <taxon>Pseudomonadota</taxon>
        <taxon>Alphaproteobacteria</taxon>
        <taxon>Sphingomonadales</taxon>
        <taxon>Sphingosinicellaceae</taxon>
        <taxon>Sandarakinorhabdus</taxon>
    </lineage>
</organism>
<gene>
    <name evidence="1" type="ORF">GCM10011529_25810</name>
</gene>
<evidence type="ECO:0000313" key="1">
    <source>
        <dbReference type="EMBL" id="GGE18116.1"/>
    </source>
</evidence>
<comment type="caution">
    <text evidence="1">The sequence shown here is derived from an EMBL/GenBank/DDBJ whole genome shotgun (WGS) entry which is preliminary data.</text>
</comment>
<name>A0A917EA26_9SPHN</name>
<dbReference type="EMBL" id="BMJM01000010">
    <property type="protein sequence ID" value="GGE18116.1"/>
    <property type="molecule type" value="Genomic_DNA"/>
</dbReference>
<dbReference type="AlphaFoldDB" id="A0A917EA26"/>
<keyword evidence="2" id="KW-1185">Reference proteome</keyword>
<dbReference type="Proteomes" id="UP000635071">
    <property type="component" value="Unassembled WGS sequence"/>
</dbReference>